<evidence type="ECO:0000313" key="2">
    <source>
        <dbReference type="Proteomes" id="UP000784294"/>
    </source>
</evidence>
<comment type="caution">
    <text evidence="1">The sequence shown here is derived from an EMBL/GenBank/DDBJ whole genome shotgun (WGS) entry which is preliminary data.</text>
</comment>
<reference evidence="1" key="1">
    <citation type="submission" date="2018-11" db="EMBL/GenBank/DDBJ databases">
        <authorList>
            <consortium name="Pathogen Informatics"/>
        </authorList>
    </citation>
    <scope>NUCLEOTIDE SEQUENCE</scope>
</reference>
<protein>
    <submittedName>
        <fullName evidence="1">Uncharacterized protein</fullName>
    </submittedName>
</protein>
<accession>A0A3S5AM48</accession>
<keyword evidence="2" id="KW-1185">Reference proteome</keyword>
<organism evidence="1 2">
    <name type="scientific">Protopolystoma xenopodis</name>
    <dbReference type="NCBI Taxonomy" id="117903"/>
    <lineage>
        <taxon>Eukaryota</taxon>
        <taxon>Metazoa</taxon>
        <taxon>Spiralia</taxon>
        <taxon>Lophotrochozoa</taxon>
        <taxon>Platyhelminthes</taxon>
        <taxon>Monogenea</taxon>
        <taxon>Polyopisthocotylea</taxon>
        <taxon>Polystomatidea</taxon>
        <taxon>Polystomatidae</taxon>
        <taxon>Protopolystoma</taxon>
    </lineage>
</organism>
<gene>
    <name evidence="1" type="ORF">PXEA_LOCUS33796</name>
</gene>
<sequence length="78" mass="9440">MQWLDSRGHELLGLLQQAAMIYQRSRTRTNELALKRAEDRFSDINEDCKRRWLAKINREIDSVIECRLPGDRDIRRRR</sequence>
<name>A0A3S5AM48_9PLAT</name>
<dbReference type="AlphaFoldDB" id="A0A3S5AM48"/>
<dbReference type="Proteomes" id="UP000784294">
    <property type="component" value="Unassembled WGS sequence"/>
</dbReference>
<evidence type="ECO:0000313" key="1">
    <source>
        <dbReference type="EMBL" id="VEL40356.1"/>
    </source>
</evidence>
<proteinExistence type="predicted"/>
<dbReference type="EMBL" id="CAAALY010264577">
    <property type="protein sequence ID" value="VEL40356.1"/>
    <property type="molecule type" value="Genomic_DNA"/>
</dbReference>